<dbReference type="EMBL" id="CP165644">
    <property type="protein sequence ID" value="XDU67301.1"/>
    <property type="molecule type" value="Genomic_DNA"/>
</dbReference>
<dbReference type="AlphaFoldDB" id="A0AB39VH97"/>
<evidence type="ECO:0000313" key="1">
    <source>
        <dbReference type="EMBL" id="XDU67301.1"/>
    </source>
</evidence>
<reference evidence="1" key="1">
    <citation type="submission" date="2024-07" db="EMBL/GenBank/DDBJ databases">
        <authorList>
            <person name="Li X.-J."/>
            <person name="Wang X."/>
        </authorList>
    </citation>
    <scope>NUCLEOTIDE SEQUENCE</scope>
    <source>
        <strain evidence="1">HSP-334</strain>
    </source>
</reference>
<accession>A0AB39VH97</accession>
<dbReference type="KEGG" id="lrug:AB8B22_02490"/>
<gene>
    <name evidence="1" type="ORF">AB8B22_02490</name>
</gene>
<sequence length="220" mass="26101">MIHYYKIRCNNDESKNKLNNYVFSGEDSEGNLNIFTEENLYSLTLKQLIKIISNNWVEKIEEIESEDYFRNYKAYGESVLNKNMTTEQRIDKIRYEFDKLEKNKTFYVTDPFIFTSYNEETSRYLQVIFETVAPKKIFVYYRDDSNKEQVLEMIKGICNLNNDDIICIQSNDIHDRFYIVENDGLLVGTSINGINRKLFTICKLSDEDVEEVKSQLQNIN</sequence>
<organism evidence="1">
    <name type="scientific">Leptotrichia rugosa</name>
    <dbReference type="NCBI Taxonomy" id="3239302"/>
    <lineage>
        <taxon>Bacteria</taxon>
        <taxon>Fusobacteriati</taxon>
        <taxon>Fusobacteriota</taxon>
        <taxon>Fusobacteriia</taxon>
        <taxon>Fusobacteriales</taxon>
        <taxon>Leptotrichiaceae</taxon>
        <taxon>Leptotrichia</taxon>
    </lineage>
</organism>
<proteinExistence type="predicted"/>
<name>A0AB39VH97_9FUSO</name>
<protein>
    <submittedName>
        <fullName evidence="1">Uncharacterized protein</fullName>
    </submittedName>
</protein>
<dbReference type="RefSeq" id="WP_314080435.1">
    <property type="nucleotide sequence ID" value="NZ_CP165644.1"/>
</dbReference>